<evidence type="ECO:0000313" key="1">
    <source>
        <dbReference type="EMBL" id="ANF87446.1"/>
    </source>
</evidence>
<dbReference type="PROSITE" id="PS51257">
    <property type="entry name" value="PROKAR_LIPOPROTEIN"/>
    <property type="match status" value="1"/>
</dbReference>
<dbReference type="RefSeq" id="WP_064453435.1">
    <property type="nucleotide sequence ID" value="NZ_CP015600.1"/>
</dbReference>
<dbReference type="PATRIC" id="fig|219572.3.peg.4199"/>
<sequence>MSTTRNGVYGAALVLAVAGLGGCASSMTETGEPGVKMGDSYAQVLAVVSRNNTVIKQVDGQGFRAEGYSTMFKDCRIKYFIFQGADGLQRVKYDPAPLLSVNQNCRQP</sequence>
<dbReference type="AlphaFoldDB" id="A0A172Z5J8"/>
<organism evidence="1 2">
    <name type="scientific">Pseudomonas antarctica</name>
    <dbReference type="NCBI Taxonomy" id="219572"/>
    <lineage>
        <taxon>Bacteria</taxon>
        <taxon>Pseudomonadati</taxon>
        <taxon>Pseudomonadota</taxon>
        <taxon>Gammaproteobacteria</taxon>
        <taxon>Pseudomonadales</taxon>
        <taxon>Pseudomonadaceae</taxon>
        <taxon>Pseudomonas</taxon>
    </lineage>
</organism>
<dbReference type="KEGG" id="panr:A7J50_4085"/>
<proteinExistence type="predicted"/>
<dbReference type="STRING" id="219572.A7J50_4085"/>
<protein>
    <recommendedName>
        <fullName evidence="3">Lipoprotein</fullName>
    </recommendedName>
</protein>
<dbReference type="EMBL" id="CP015600">
    <property type="protein sequence ID" value="ANF87446.1"/>
    <property type="molecule type" value="Genomic_DNA"/>
</dbReference>
<name>A0A172Z5J8_9PSED</name>
<evidence type="ECO:0008006" key="3">
    <source>
        <dbReference type="Google" id="ProtNLM"/>
    </source>
</evidence>
<dbReference type="Proteomes" id="UP000077829">
    <property type="component" value="Chromosome"/>
</dbReference>
<reference evidence="1 2" key="1">
    <citation type="submission" date="2016-05" db="EMBL/GenBank/DDBJ databases">
        <title>Complete genome sequence of Pseudomonas antarctica PAMC 27494.</title>
        <authorList>
            <person name="Lee J."/>
        </authorList>
    </citation>
    <scope>NUCLEOTIDE SEQUENCE [LARGE SCALE GENOMIC DNA]</scope>
    <source>
        <strain evidence="1 2">PAMC 27494</strain>
    </source>
</reference>
<evidence type="ECO:0000313" key="2">
    <source>
        <dbReference type="Proteomes" id="UP000077829"/>
    </source>
</evidence>
<gene>
    <name evidence="1" type="ORF">A7J50_4085</name>
</gene>
<accession>A0A172Z5J8</accession>